<dbReference type="AlphaFoldDB" id="A0AAV7RQ50"/>
<evidence type="ECO:0000313" key="2">
    <source>
        <dbReference type="EMBL" id="KAJ1154941.1"/>
    </source>
</evidence>
<reference evidence="2" key="1">
    <citation type="journal article" date="2022" name="bioRxiv">
        <title>Sequencing and chromosome-scale assembly of the giantPleurodeles waltlgenome.</title>
        <authorList>
            <person name="Brown T."/>
            <person name="Elewa A."/>
            <person name="Iarovenko S."/>
            <person name="Subramanian E."/>
            <person name="Araus A.J."/>
            <person name="Petzold A."/>
            <person name="Susuki M."/>
            <person name="Suzuki K.-i.T."/>
            <person name="Hayashi T."/>
            <person name="Toyoda A."/>
            <person name="Oliveira C."/>
            <person name="Osipova E."/>
            <person name="Leigh N.D."/>
            <person name="Simon A."/>
            <person name="Yun M.H."/>
        </authorList>
    </citation>
    <scope>NUCLEOTIDE SEQUENCE</scope>
    <source>
        <strain evidence="2">20211129_DDA</strain>
        <tissue evidence="2">Liver</tissue>
    </source>
</reference>
<evidence type="ECO:0000313" key="3">
    <source>
        <dbReference type="Proteomes" id="UP001066276"/>
    </source>
</evidence>
<keyword evidence="3" id="KW-1185">Reference proteome</keyword>
<organism evidence="2 3">
    <name type="scientific">Pleurodeles waltl</name>
    <name type="common">Iberian ribbed newt</name>
    <dbReference type="NCBI Taxonomy" id="8319"/>
    <lineage>
        <taxon>Eukaryota</taxon>
        <taxon>Metazoa</taxon>
        <taxon>Chordata</taxon>
        <taxon>Craniata</taxon>
        <taxon>Vertebrata</taxon>
        <taxon>Euteleostomi</taxon>
        <taxon>Amphibia</taxon>
        <taxon>Batrachia</taxon>
        <taxon>Caudata</taxon>
        <taxon>Salamandroidea</taxon>
        <taxon>Salamandridae</taxon>
        <taxon>Pleurodelinae</taxon>
        <taxon>Pleurodeles</taxon>
    </lineage>
</organism>
<dbReference type="EMBL" id="JANPWB010000009">
    <property type="protein sequence ID" value="KAJ1154941.1"/>
    <property type="molecule type" value="Genomic_DNA"/>
</dbReference>
<proteinExistence type="predicted"/>
<gene>
    <name evidence="2" type="ORF">NDU88_007680</name>
</gene>
<evidence type="ECO:0000256" key="1">
    <source>
        <dbReference type="SAM" id="MobiDB-lite"/>
    </source>
</evidence>
<accession>A0AAV7RQ50</accession>
<dbReference type="Proteomes" id="UP001066276">
    <property type="component" value="Chromosome 5"/>
</dbReference>
<protein>
    <submittedName>
        <fullName evidence="2">Uncharacterized protein</fullName>
    </submittedName>
</protein>
<comment type="caution">
    <text evidence="2">The sequence shown here is derived from an EMBL/GenBank/DDBJ whole genome shotgun (WGS) entry which is preliminary data.</text>
</comment>
<sequence>MACRTPDASHDTGSTLFSLLYRERRRVSGPDRHGWQLPLRPLGPRAQGDRFPSAGATGLVAPSKVSADQQFIKATQQQ</sequence>
<feature type="region of interest" description="Disordered" evidence="1">
    <location>
        <begin position="27"/>
        <end position="51"/>
    </location>
</feature>
<name>A0AAV7RQ50_PLEWA</name>